<dbReference type="InterPro" id="IPR039448">
    <property type="entry name" value="Beta_helix"/>
</dbReference>
<dbReference type="Pfam" id="PF13229">
    <property type="entry name" value="Beta_helix"/>
    <property type="match status" value="1"/>
</dbReference>
<accession>A0A2H4U888</accession>
<reference evidence="4" key="1">
    <citation type="submission" date="2016-10" db="EMBL/GenBank/DDBJ databases">
        <authorList>
            <person name="Kim B.-C."/>
            <person name="Jeong H."/>
        </authorList>
    </citation>
    <scope>NUCLEOTIDE SEQUENCE [LARGE SCALE GENOMIC DNA]</scope>
    <source>
        <strain evidence="4">KB11</strain>
    </source>
</reference>
<evidence type="ECO:0000313" key="3">
    <source>
        <dbReference type="EMBL" id="ATZ60314.1"/>
    </source>
</evidence>
<dbReference type="Gene3D" id="2.60.40.10">
    <property type="entry name" value="Immunoglobulins"/>
    <property type="match status" value="1"/>
</dbReference>
<dbReference type="GeneID" id="35119258"/>
<feature type="domain" description="Right handed beta helix" evidence="2">
    <location>
        <begin position="322"/>
        <end position="475"/>
    </location>
</feature>
<dbReference type="Proteomes" id="UP000232133">
    <property type="component" value="Chromosome"/>
</dbReference>
<dbReference type="InterPro" id="IPR006626">
    <property type="entry name" value="PbH1"/>
</dbReference>
<gene>
    <name evidence="3" type="ORF">BK798_07725</name>
</gene>
<evidence type="ECO:0000259" key="2">
    <source>
        <dbReference type="Pfam" id="PF13229"/>
    </source>
</evidence>
<proteinExistence type="predicted"/>
<organism evidence="3 4">
    <name type="scientific">Methanobrevibacter smithii</name>
    <dbReference type="NCBI Taxonomy" id="2173"/>
    <lineage>
        <taxon>Archaea</taxon>
        <taxon>Methanobacteriati</taxon>
        <taxon>Methanobacteriota</taxon>
        <taxon>Methanomada group</taxon>
        <taxon>Methanobacteria</taxon>
        <taxon>Methanobacteriales</taxon>
        <taxon>Methanobacteriaceae</taxon>
        <taxon>Methanobrevibacter</taxon>
    </lineage>
</organism>
<dbReference type="RefSeq" id="WP_100815728.1">
    <property type="nucleotide sequence ID" value="NZ_CP017803.1"/>
</dbReference>
<dbReference type="SUPFAM" id="SSF51126">
    <property type="entry name" value="Pectin lyase-like"/>
    <property type="match status" value="3"/>
</dbReference>
<dbReference type="InterPro" id="IPR008969">
    <property type="entry name" value="CarboxyPept-like_regulatory"/>
</dbReference>
<evidence type="ECO:0000259" key="1">
    <source>
        <dbReference type="Pfam" id="PF05048"/>
    </source>
</evidence>
<dbReference type="InterPro" id="IPR011050">
    <property type="entry name" value="Pectin_lyase_fold/virulence"/>
</dbReference>
<protein>
    <submittedName>
        <fullName evidence="3">Adhesin</fullName>
    </submittedName>
</protein>
<name>A0A2H4U888_METSM</name>
<dbReference type="Gene3D" id="2.160.20.10">
    <property type="entry name" value="Single-stranded right-handed beta-helix, Pectin lyase-like"/>
    <property type="match status" value="4"/>
</dbReference>
<dbReference type="SUPFAM" id="SSF49464">
    <property type="entry name" value="Carboxypeptidase regulatory domain-like"/>
    <property type="match status" value="1"/>
</dbReference>
<feature type="domain" description="Periplasmic copper-binding protein NosD beta helix" evidence="1">
    <location>
        <begin position="751"/>
        <end position="953"/>
    </location>
</feature>
<dbReference type="EMBL" id="CP017803">
    <property type="protein sequence ID" value="ATZ60314.1"/>
    <property type="molecule type" value="Genomic_DNA"/>
</dbReference>
<evidence type="ECO:0000313" key="4">
    <source>
        <dbReference type="Proteomes" id="UP000232133"/>
    </source>
</evidence>
<dbReference type="Pfam" id="PF13620">
    <property type="entry name" value="CarboxypepD_reg"/>
    <property type="match status" value="1"/>
</dbReference>
<dbReference type="SMART" id="SM00710">
    <property type="entry name" value="PbH1"/>
    <property type="match status" value="19"/>
</dbReference>
<sequence>MVKKIKFSLILLLLVFITLGAVSAAEDVNTTADNNLISDSAVSYEPISYNYFSDSDIMTASVSHSVSSSNYGTYFDNEGNLKSSSVNSGDTMNLDGSFSGKKFILNKQLNVVGTSTNSMRDCTVVLLSEASGSTVSHLNIVNNGVDKQGVFIVGATNCNVHDNKITCSGVSSFPIALNPGSHHNIISNNIISSSGDTGIHNKSLCSIVFGGANYNTISNNQISVADANAIYGSAYDSGAFIGARSYNNVVFNNTIKVTVIPTSWNYAIQFMGDNNTADSNTIIGAFRGISSDGSTIVKNNKIINSTGVDHNNKSIVIGGEYGIVVGQNSIISNNLIQNALLSGSGICAADGSKVTNNTVDVKGKGYGIDANGNYVLVDKNNITTNNGAAVYQMGQYDFLTVTNNNIVSVSGVGVLLKKQSSTKFPANIVITDNDIRTSNILAIDAAEASKDSFTIERNNCHGSMVATPVGTVDPSKPVYVFNGTVYTVTEDNYYTFFDEKGNLNSSIDMGDTLKFVGTFTDKLMLITSGVKIIGNDAKFINSMFKVTTSHAWIENVTIINKNSTSENRWGVYIVDTNQVKLLNNNISVADKNAAYAVYIYRSGNVEIINNTLSSGGNYLTYTILGYGAENCEISGNIINTLGTGELHAYESSKCIDGVNDVKEIFRTYGILMIYSSDNKVLNNNVTVKSLINQSKATIDGNLSTNSLVGIDFYFDSNDNIISGNNILVEGKDNYLYGTGVIGAPTGSGGSKYSNNNQFIGNDIKIIGDYFATGIIAGYHSKNTIIKNNNVDVKANNVAYGLTLELSQASTILNNTLDLDAEVIYGIEGFASNNNKISQNTITGNGKDVYGIAAAGSKYNTISENKITANGNGEKLSFTNYDSIKEGNAGIFLTGNSTHNTIIDNEITSKTGFAVNLNTTAKNNIISNNFLSAKEGSGNDGVNNTDGNTVENNYKYIFSDIVFNDITVAYLDETTIKITAKLPFAGGIPGKANFYINGIKIGESTLSNNGVATLKYQLNASYVPGNYKITATLSKSNYKSVNATADLIVTKGKLNISVDEIIGKAGNKVYFTASVKNVLGEGVKGIAVEFYRNGIYAGKAVSDENGIAKFIYQIPASFTGSYSISANASGNDYYFANSATSKLTIGDMVYTVISAKDVVMYYKNGTRLEGTLKDLNGNVISGANVKVTVNGVTYTKTTDKDGKFSMGLNLVAGEYPVYIKFDSNAKQWGSDAKVNVLIKSTIASKDVTKMFRNGTQYYAVFYDGHGNLLKNTEVKFNINGVWYTKKTNAVGTASLNIQLYPGKYIITAVGPNGEQKGNVVTVLSLLTENHDLVKYFKNSSAYSVKIIKQDGTVAGAGEKVTFNINGVFYEKLTDANGVATLGIGLFPDDYIITAIYKGCMVSNKITVKQVLFTDDLNMKYLDGSKFIATLVDGQGKPYANQIVKFNVNGVFYNKVTDDKGIAFLNIRLLPGKYIITSIWENLQVGKTITISS</sequence>
<dbReference type="InterPro" id="IPR012334">
    <property type="entry name" value="Pectin_lyas_fold"/>
</dbReference>
<dbReference type="Pfam" id="PF05048">
    <property type="entry name" value="NosD"/>
    <property type="match status" value="1"/>
</dbReference>
<dbReference type="InterPro" id="IPR007742">
    <property type="entry name" value="NosD_dom"/>
</dbReference>
<dbReference type="InterPro" id="IPR013783">
    <property type="entry name" value="Ig-like_fold"/>
</dbReference>